<keyword evidence="3" id="KW-1185">Reference proteome</keyword>
<organism evidence="2 3">
    <name type="scientific">Ilyodon furcidens</name>
    <name type="common">goldbreast splitfin</name>
    <dbReference type="NCBI Taxonomy" id="33524"/>
    <lineage>
        <taxon>Eukaryota</taxon>
        <taxon>Metazoa</taxon>
        <taxon>Chordata</taxon>
        <taxon>Craniata</taxon>
        <taxon>Vertebrata</taxon>
        <taxon>Euteleostomi</taxon>
        <taxon>Actinopterygii</taxon>
        <taxon>Neopterygii</taxon>
        <taxon>Teleostei</taxon>
        <taxon>Neoteleostei</taxon>
        <taxon>Acanthomorphata</taxon>
        <taxon>Ovalentaria</taxon>
        <taxon>Atherinomorphae</taxon>
        <taxon>Cyprinodontiformes</taxon>
        <taxon>Goodeidae</taxon>
        <taxon>Ilyodon</taxon>
    </lineage>
</organism>
<comment type="caution">
    <text evidence="2">The sequence shown here is derived from an EMBL/GenBank/DDBJ whole genome shotgun (WGS) entry which is preliminary data.</text>
</comment>
<evidence type="ECO:0000313" key="2">
    <source>
        <dbReference type="EMBL" id="MEQ2234427.1"/>
    </source>
</evidence>
<protein>
    <submittedName>
        <fullName evidence="2">Uncharacterized protein</fullName>
    </submittedName>
</protein>
<dbReference type="EMBL" id="JAHRIQ010039744">
    <property type="protein sequence ID" value="MEQ2234427.1"/>
    <property type="molecule type" value="Genomic_DNA"/>
</dbReference>
<name>A0ABV0TSJ5_9TELE</name>
<sequence>MCDFCCLVVLPCWTDLHSWLSCSYLFPVSLTLLLSCCLSDANEQKLSSEADLGGNLHPAGLTPMLSVGLRNVAYCESGFQLLGLSVISNCMLVFVLISHTEPQPGTRVKDVAALNPINKTRGHR</sequence>
<gene>
    <name evidence="2" type="ORF">ILYODFUR_031747</name>
</gene>
<dbReference type="Proteomes" id="UP001482620">
    <property type="component" value="Unassembled WGS sequence"/>
</dbReference>
<keyword evidence="1" id="KW-0732">Signal</keyword>
<feature type="signal peptide" evidence="1">
    <location>
        <begin position="1"/>
        <end position="41"/>
    </location>
</feature>
<evidence type="ECO:0000313" key="3">
    <source>
        <dbReference type="Proteomes" id="UP001482620"/>
    </source>
</evidence>
<accession>A0ABV0TSJ5</accession>
<evidence type="ECO:0000256" key="1">
    <source>
        <dbReference type="SAM" id="SignalP"/>
    </source>
</evidence>
<reference evidence="2 3" key="1">
    <citation type="submission" date="2021-06" db="EMBL/GenBank/DDBJ databases">
        <authorList>
            <person name="Palmer J.M."/>
        </authorList>
    </citation>
    <scope>NUCLEOTIDE SEQUENCE [LARGE SCALE GENOMIC DNA]</scope>
    <source>
        <strain evidence="3">if_2019</strain>
        <tissue evidence="2">Muscle</tissue>
    </source>
</reference>
<feature type="chain" id="PRO_5045570600" evidence="1">
    <location>
        <begin position="42"/>
        <end position="124"/>
    </location>
</feature>
<proteinExistence type="predicted"/>